<evidence type="ECO:0000313" key="8">
    <source>
        <dbReference type="EMBL" id="MDA5397792.1"/>
    </source>
</evidence>
<evidence type="ECO:0000256" key="2">
    <source>
        <dbReference type="ARBA" id="ARBA00022729"/>
    </source>
</evidence>
<dbReference type="SUPFAM" id="SSF56925">
    <property type="entry name" value="OMPA-like"/>
    <property type="match status" value="1"/>
</dbReference>
<name>A0A9X3ZFR6_9HYPH</name>
<keyword evidence="4" id="KW-0998">Cell outer membrane</keyword>
<evidence type="ECO:0000259" key="7">
    <source>
        <dbReference type="Pfam" id="PF13505"/>
    </source>
</evidence>
<evidence type="ECO:0000256" key="4">
    <source>
        <dbReference type="ARBA" id="ARBA00023237"/>
    </source>
</evidence>
<comment type="subcellular location">
    <subcellularLocation>
        <location evidence="1">Cell outer membrane</location>
    </subcellularLocation>
</comment>
<dbReference type="PANTHER" id="PTHR34001">
    <property type="entry name" value="BLL7405 PROTEIN"/>
    <property type="match status" value="1"/>
</dbReference>
<gene>
    <name evidence="8" type="ORF">OQ273_04320</name>
</gene>
<comment type="similarity">
    <text evidence="5">Belongs to the Omp25/RopB family.</text>
</comment>
<protein>
    <submittedName>
        <fullName evidence="8">Outer membrane beta-barrel protein</fullName>
    </submittedName>
</protein>
<dbReference type="GO" id="GO:0009279">
    <property type="term" value="C:cell outer membrane"/>
    <property type="evidence" value="ECO:0007669"/>
    <property type="project" value="UniProtKB-SubCell"/>
</dbReference>
<dbReference type="InterPro" id="IPR027385">
    <property type="entry name" value="Beta-barrel_OMP"/>
</dbReference>
<evidence type="ECO:0000256" key="5">
    <source>
        <dbReference type="ARBA" id="ARBA00038306"/>
    </source>
</evidence>
<reference evidence="8" key="1">
    <citation type="submission" date="2022-11" db="EMBL/GenBank/DDBJ databases">
        <title>Draft genome sequence of Hoeflea poritis E7-10 and Hoeflea prorocentri PM5-8, separated from scleractinian coral Porites lutea and marine dinoflagellate.</title>
        <authorList>
            <person name="Zhang G."/>
            <person name="Wei Q."/>
            <person name="Cai L."/>
        </authorList>
    </citation>
    <scope>NUCLEOTIDE SEQUENCE</scope>
    <source>
        <strain evidence="8">PM5-8</strain>
    </source>
</reference>
<dbReference type="InterPro" id="IPR051692">
    <property type="entry name" value="OMP-like"/>
</dbReference>
<evidence type="ECO:0000256" key="3">
    <source>
        <dbReference type="ARBA" id="ARBA00023136"/>
    </source>
</evidence>
<keyword evidence="2 6" id="KW-0732">Signal</keyword>
<dbReference type="Gene3D" id="2.40.160.20">
    <property type="match status" value="1"/>
</dbReference>
<dbReference type="RefSeq" id="WP_267989241.1">
    <property type="nucleotide sequence ID" value="NZ_JAPJZI010000001.1"/>
</dbReference>
<dbReference type="Pfam" id="PF13505">
    <property type="entry name" value="OMP_b-brl"/>
    <property type="match status" value="1"/>
</dbReference>
<dbReference type="InterPro" id="IPR011250">
    <property type="entry name" value="OMP/PagP_B-barrel"/>
</dbReference>
<dbReference type="AlphaFoldDB" id="A0A9X3ZFR6"/>
<feature type="domain" description="Outer membrane protein beta-barrel" evidence="7">
    <location>
        <begin position="40"/>
        <end position="210"/>
    </location>
</feature>
<accession>A0A9X3ZFR6</accession>
<organism evidence="8 9">
    <name type="scientific">Hoeflea prorocentri</name>
    <dbReference type="NCBI Taxonomy" id="1922333"/>
    <lineage>
        <taxon>Bacteria</taxon>
        <taxon>Pseudomonadati</taxon>
        <taxon>Pseudomonadota</taxon>
        <taxon>Alphaproteobacteria</taxon>
        <taxon>Hyphomicrobiales</taxon>
        <taxon>Rhizobiaceae</taxon>
        <taxon>Hoeflea</taxon>
    </lineage>
</organism>
<comment type="caution">
    <text evidence="8">The sequence shown here is derived from an EMBL/GenBank/DDBJ whole genome shotgun (WGS) entry which is preliminary data.</text>
</comment>
<feature type="signal peptide" evidence="6">
    <location>
        <begin position="1"/>
        <end position="23"/>
    </location>
</feature>
<sequence>MTRFLRFLTVAAPAALLAGTAHAADAILEPAPVAAPVAESAPAPNYWNGFYAGVLLGYHHETVDTVGGNGSGASLGGYAGYNHLFSNNIVVGVEGDYNAAFGSFDGFDWELSSFGTVRGRLGYAMNRFHIYATGGLALMDFKSSFAGPGNPGLETGWTVGGGLEYMVTQNISARAEYLYMNFNDTFQDVGAPAGITTDIHNVRAGVAYHF</sequence>
<dbReference type="PANTHER" id="PTHR34001:SF3">
    <property type="entry name" value="BLL7405 PROTEIN"/>
    <property type="match status" value="1"/>
</dbReference>
<feature type="chain" id="PRO_5040749209" evidence="6">
    <location>
        <begin position="24"/>
        <end position="210"/>
    </location>
</feature>
<keyword evidence="3" id="KW-0472">Membrane</keyword>
<proteinExistence type="inferred from homology"/>
<dbReference type="EMBL" id="JAPJZI010000001">
    <property type="protein sequence ID" value="MDA5397792.1"/>
    <property type="molecule type" value="Genomic_DNA"/>
</dbReference>
<evidence type="ECO:0000256" key="1">
    <source>
        <dbReference type="ARBA" id="ARBA00004442"/>
    </source>
</evidence>
<dbReference type="Proteomes" id="UP001151234">
    <property type="component" value="Unassembled WGS sequence"/>
</dbReference>
<evidence type="ECO:0000313" key="9">
    <source>
        <dbReference type="Proteomes" id="UP001151234"/>
    </source>
</evidence>
<evidence type="ECO:0000256" key="6">
    <source>
        <dbReference type="SAM" id="SignalP"/>
    </source>
</evidence>
<keyword evidence="9" id="KW-1185">Reference proteome</keyword>